<reference evidence="3" key="1">
    <citation type="submission" date="2019-07" db="EMBL/GenBank/DDBJ databases">
        <title>Toxilogical consequences of a new and cryptic species of cyanobacteria (Komarekiella delphini-convector) recovered from the epidermis of a bottlenose dolphin and 1500 ft. in the air.</title>
        <authorList>
            <person name="Brown A.O."/>
            <person name="Dvorak P."/>
            <person name="Villanueva C.D."/>
            <person name="Foss A.J."/>
            <person name="Garvey A.D."/>
            <person name="Gibson Q.A."/>
            <person name="Johansen J.R."/>
            <person name="Casamatta D.A."/>
        </authorList>
    </citation>
    <scope>NUCLEOTIDE SEQUENCE</scope>
    <source>
        <strain evidence="3">SJRDD-AB1</strain>
    </source>
</reference>
<dbReference type="Proteomes" id="UP001165986">
    <property type="component" value="Unassembled WGS sequence"/>
</dbReference>
<accession>A0AA40SUL8</accession>
<protein>
    <submittedName>
        <fullName evidence="3">CHASE2 domain-containing protein</fullName>
    </submittedName>
</protein>
<keyword evidence="1" id="KW-0472">Membrane</keyword>
<dbReference type="InterPro" id="IPR007890">
    <property type="entry name" value="CHASE2"/>
</dbReference>
<comment type="caution">
    <text evidence="3">The sequence shown here is derived from an EMBL/GenBank/DDBJ whole genome shotgun (WGS) entry which is preliminary data.</text>
</comment>
<feature type="transmembrane region" description="Helical" evidence="1">
    <location>
        <begin position="728"/>
        <end position="748"/>
    </location>
</feature>
<keyword evidence="1" id="KW-1133">Transmembrane helix</keyword>
<keyword evidence="4" id="KW-1185">Reference proteome</keyword>
<organism evidence="3 4">
    <name type="scientific">Komarekiella delphini-convector SJRDD-AB1</name>
    <dbReference type="NCBI Taxonomy" id="2593771"/>
    <lineage>
        <taxon>Bacteria</taxon>
        <taxon>Bacillati</taxon>
        <taxon>Cyanobacteriota</taxon>
        <taxon>Cyanophyceae</taxon>
        <taxon>Nostocales</taxon>
        <taxon>Nostocaceae</taxon>
        <taxon>Komarekiella</taxon>
        <taxon>Komarekiella delphini-convector</taxon>
    </lineage>
</organism>
<dbReference type="Pfam" id="PF12770">
    <property type="entry name" value="CHAT"/>
    <property type="match status" value="1"/>
</dbReference>
<dbReference type="EMBL" id="VJXY01000005">
    <property type="protein sequence ID" value="MBD6615500.1"/>
    <property type="molecule type" value="Genomic_DNA"/>
</dbReference>
<name>A0AA40SUL8_9NOST</name>
<evidence type="ECO:0000259" key="2">
    <source>
        <dbReference type="SMART" id="SM01080"/>
    </source>
</evidence>
<gene>
    <name evidence="3" type="ORF">FNW02_06520</name>
</gene>
<dbReference type="SMART" id="SM01080">
    <property type="entry name" value="CHASE2"/>
    <property type="match status" value="1"/>
</dbReference>
<dbReference type="InterPro" id="IPR024983">
    <property type="entry name" value="CHAT_dom"/>
</dbReference>
<evidence type="ECO:0000256" key="1">
    <source>
        <dbReference type="SAM" id="Phobius"/>
    </source>
</evidence>
<dbReference type="RefSeq" id="WP_191756752.1">
    <property type="nucleotide sequence ID" value="NZ_VJXY01000005.1"/>
</dbReference>
<dbReference type="AlphaFoldDB" id="A0AA40SUL8"/>
<feature type="transmembrane region" description="Helical" evidence="1">
    <location>
        <begin position="754"/>
        <end position="775"/>
    </location>
</feature>
<evidence type="ECO:0000313" key="3">
    <source>
        <dbReference type="EMBL" id="MBD6615500.1"/>
    </source>
</evidence>
<dbReference type="Pfam" id="PF05226">
    <property type="entry name" value="CHASE2"/>
    <property type="match status" value="1"/>
</dbReference>
<feature type="transmembrane region" description="Helical" evidence="1">
    <location>
        <begin position="695"/>
        <end position="721"/>
    </location>
</feature>
<keyword evidence="1" id="KW-0812">Transmembrane</keyword>
<proteinExistence type="predicted"/>
<sequence length="780" mass="87574">MSKLVVINLGSGDLQSGCPNVTAQISQAVSDRYPTKFTGGLPPAPEIDQLYRHWQLLYREFYRERSAPLTRAITIEPGGITHFSELEFNELSQRLKLQLNAWLNSESFLPIDRKLSREIHPSDEVRVIIETNNDSLRRLPWHLWNFFEDYPQAEIALSVQEYERIKPQSQTPVGTVRILAILGNRDGINVLADRKLLEAVPGAVPMFLEEPHYWDLYEHLWDQQGWDILFFAGHSQTEEDTGRIYINPTDSLTLKQLRNALKKAISRGLKLVIFNSCDGLGLARSLADLHIPQVIVMRELIPDRVAHEFFRHFLNAFSGGQSLYAAVREARERLEKLEDDCPCATWLPIICQNPSEEPTTWQTLSGSLAIDRSPRTGKRCFKTLLLASIIVTAFVMGVRQLGVLENWELQAFDQLMRLRPTEPPDPRLLIVTVTEKDVQSQNPQERRGSSLSDRALAQLLKKLESHQPRVIGLDIYRDFPINQNHSDLKTHFQQNENFIPICEVGETNEDSGTRPPPGISGDRLSFSDFPIDADGVVRRQLLAMAPNPNSLCVTDTSFSFRVAQSYLTAKGIHAQRNPEGDLQIGRTTFKRLEPQTGSYQGLDNLGYQVLLNYRSSNSVAVQVTLTDILNNSSDAELSNLIKNRIVLVGTTAQSFKDYSLTPYSSGQESEQMPGVIIHAHMVSQILSAVLDQRPLLWWLTPSGITLWVWGWAFVGGVLVLYARSPLNLVLVSSAALGVLPGVCLILLLKGGWMTLIPAALGLVLTGGSVVAYTTYQNRRL</sequence>
<feature type="domain" description="CHASE2" evidence="2">
    <location>
        <begin position="404"/>
        <end position="718"/>
    </location>
</feature>
<evidence type="ECO:0000313" key="4">
    <source>
        <dbReference type="Proteomes" id="UP001165986"/>
    </source>
</evidence>